<protein>
    <recommendedName>
        <fullName evidence="2">DNA (cytosine-5-)-methyltransferase</fullName>
        <ecNumber evidence="2">2.1.1.37</ecNumber>
    </recommendedName>
</protein>
<dbReference type="CDD" id="cd18635">
    <property type="entry name" value="CD_CMT3_like"/>
    <property type="match status" value="1"/>
</dbReference>
<dbReference type="PROSITE" id="PS51679">
    <property type="entry name" value="SAM_MT_C5"/>
    <property type="match status" value="1"/>
</dbReference>
<evidence type="ECO:0000256" key="1">
    <source>
        <dbReference type="ARBA" id="ARBA00004123"/>
    </source>
</evidence>
<evidence type="ECO:0000256" key="9">
    <source>
        <dbReference type="ARBA" id="ARBA00047422"/>
    </source>
</evidence>
<comment type="subcellular location">
    <subcellularLocation>
        <location evidence="1">Nucleus</location>
    </subcellularLocation>
</comment>
<dbReference type="Pfam" id="PF01426">
    <property type="entry name" value="BAH"/>
    <property type="match status" value="1"/>
</dbReference>
<comment type="catalytic activity">
    <reaction evidence="9">
        <text>a 2'-deoxycytidine in DNA + S-adenosyl-L-methionine = a 5-methyl-2'-deoxycytidine in DNA + S-adenosyl-L-homocysteine + H(+)</text>
        <dbReference type="Rhea" id="RHEA:13681"/>
        <dbReference type="Rhea" id="RHEA-COMP:11369"/>
        <dbReference type="Rhea" id="RHEA-COMP:11370"/>
        <dbReference type="ChEBI" id="CHEBI:15378"/>
        <dbReference type="ChEBI" id="CHEBI:57856"/>
        <dbReference type="ChEBI" id="CHEBI:59789"/>
        <dbReference type="ChEBI" id="CHEBI:85452"/>
        <dbReference type="ChEBI" id="CHEBI:85454"/>
        <dbReference type="EC" id="2.1.1.37"/>
    </reaction>
</comment>
<evidence type="ECO:0000256" key="8">
    <source>
        <dbReference type="ARBA" id="ARBA00023242"/>
    </source>
</evidence>
<evidence type="ECO:0000256" key="3">
    <source>
        <dbReference type="ARBA" id="ARBA00022603"/>
    </source>
</evidence>
<comment type="similarity">
    <text evidence="10">Belongs to the class I-like SAM-binding methyltransferase superfamily. C5-methyltransferase family.</text>
</comment>
<dbReference type="GO" id="GO:0044027">
    <property type="term" value="P:negative regulation of gene expression via chromosomal CpG island methylation"/>
    <property type="evidence" value="ECO:0007669"/>
    <property type="project" value="TreeGrafter"/>
</dbReference>
<keyword evidence="5 10" id="KW-0949">S-adenosyl-L-methionine</keyword>
<evidence type="ECO:0000313" key="14">
    <source>
        <dbReference type="EMBL" id="CAA7062100.1"/>
    </source>
</evidence>
<evidence type="ECO:0000259" key="12">
    <source>
        <dbReference type="PROSITE" id="PS50013"/>
    </source>
</evidence>
<dbReference type="PANTHER" id="PTHR10629:SF50">
    <property type="entry name" value="DNA (CYTOSINE-5)-METHYLTRANSFERASE CMT3"/>
    <property type="match status" value="1"/>
</dbReference>
<dbReference type="InterPro" id="IPR016197">
    <property type="entry name" value="Chromo-like_dom_sf"/>
</dbReference>
<dbReference type="SUPFAM" id="SSF53335">
    <property type="entry name" value="S-adenosyl-L-methionine-dependent methyltransferases"/>
    <property type="match status" value="1"/>
</dbReference>
<dbReference type="EC" id="2.1.1.37" evidence="2"/>
<keyword evidence="15" id="KW-1185">Reference proteome</keyword>
<dbReference type="InterPro" id="IPR050390">
    <property type="entry name" value="C5-Methyltransferase"/>
</dbReference>
<dbReference type="PROSITE" id="PS00094">
    <property type="entry name" value="C5_MTASE_1"/>
    <property type="match status" value="1"/>
</dbReference>
<evidence type="ECO:0000256" key="11">
    <source>
        <dbReference type="SAM" id="MobiDB-lite"/>
    </source>
</evidence>
<dbReference type="FunFam" id="3.90.120.10:FF:000003">
    <property type="entry name" value="DNA (cytosine-5)-methyltransferase 1"/>
    <property type="match status" value="1"/>
</dbReference>
<dbReference type="PANTHER" id="PTHR10629">
    <property type="entry name" value="CYTOSINE-SPECIFIC METHYLTRANSFERASE"/>
    <property type="match status" value="1"/>
</dbReference>
<dbReference type="InterPro" id="IPR023780">
    <property type="entry name" value="Chromo_domain"/>
</dbReference>
<feature type="region of interest" description="Disordered" evidence="11">
    <location>
        <begin position="48"/>
        <end position="85"/>
    </location>
</feature>
<keyword evidence="4 10" id="KW-0808">Transferase</keyword>
<dbReference type="Gene3D" id="3.40.50.150">
    <property type="entry name" value="Vaccinia Virus protein VP39"/>
    <property type="match status" value="2"/>
</dbReference>
<accession>A0A6D2LBI6</accession>
<feature type="active site" evidence="10">
    <location>
        <position position="537"/>
    </location>
</feature>
<dbReference type="GO" id="GO:0032259">
    <property type="term" value="P:methylation"/>
    <property type="evidence" value="ECO:0007669"/>
    <property type="project" value="UniProtKB-KW"/>
</dbReference>
<dbReference type="GO" id="GO:0003677">
    <property type="term" value="F:DNA binding"/>
    <property type="evidence" value="ECO:0007669"/>
    <property type="project" value="UniProtKB-KW"/>
</dbReference>
<evidence type="ECO:0000256" key="4">
    <source>
        <dbReference type="ARBA" id="ARBA00022679"/>
    </source>
</evidence>
<evidence type="ECO:0000256" key="5">
    <source>
        <dbReference type="ARBA" id="ARBA00022691"/>
    </source>
</evidence>
<sequence>MSPKRKRLSSLDDISGSSAKAEIASKAAVAVEDESMEVADTENKSTTLFFRRRNTAPKHNKAAAKPKKSNAAVEEEAEGEPTAVVDSDDELMSTFVRRVKVANSKSFAKPKRLSKETLPVEKEQIVGGEPENEPTARFIDEPIADSEARSTWPERYPFIKNKEIPDQSKSKKMDDYDEAGIILARRHYRRAFLDEGLTVDLYDDAYVQAGEGEDPYICRIEEMFEGVDGKLYFTARWFYRACDTVIELHGELIDKKRLFFSEIRDINELNCLLKKLNILMIPLTEGPKEDIAAIENCDYYCDTNYHLPYSTFEARKPDIAVNEGASTTSVEEEASRVTRGQRTDATLLDLYCGCGAMSTGLCMGSQLSGLNLVTKWAVDMNKYACESLTYNHQETNVRNESAEDFLFLLKEWEKLCVHFSLRDCPNPEEYANLYGMSSAEEDENEDGSDESENEDGGEVFEVEKIIAISFGVPDNPKRGLYLKVQWKNYGPEYDTWEPIEGLSNCRERIKEFVVHGFQTSILPLPGSVDVLCGGPPCQGISGYNRFRDANKPLADEKNKQLLVYMKIVEFLKPKYVLMENVVDMLKFARGYLARYAVGRLVQMNYQTRMGMMAAGAYGLAQFRMRFFLWGALPSETLPQFPLPTHDVVRRGVTPLAFEENVVAYAEGHTVKLAERLLLSDVITDLPAVRNDEKRDEIPYDKDPETAFQQFIRLSKDEMLGLSATFESEHVLYDHHPLNLNKDDYQRVCRVPKKKGANFRDFPGVKVGDNNVVEWDLTIPRVYLDSKNPLVPEYAMTYVGGTSSKPFGRLWWDETVGTVITRAEPHNHVIIHPVQDRVLTVRENARLQGFPDYYKLFGPTKQKYMQVGNAVAIPVAKALGYAFGQAFQGLADGKSPLLTLPEAFTDLC</sequence>
<evidence type="ECO:0000259" key="13">
    <source>
        <dbReference type="PROSITE" id="PS51038"/>
    </source>
</evidence>
<comment type="caution">
    <text evidence="14">The sequence shown here is derived from an EMBL/GenBank/DDBJ whole genome shotgun (WGS) entry which is preliminary data.</text>
</comment>
<dbReference type="Pfam" id="PF00385">
    <property type="entry name" value="Chromo"/>
    <property type="match status" value="1"/>
</dbReference>
<evidence type="ECO:0000313" key="15">
    <source>
        <dbReference type="Proteomes" id="UP000467841"/>
    </source>
</evidence>
<dbReference type="GO" id="GO:0003886">
    <property type="term" value="F:DNA (cytosine-5-)-methyltransferase activity"/>
    <property type="evidence" value="ECO:0007669"/>
    <property type="project" value="UniProtKB-EC"/>
</dbReference>
<evidence type="ECO:0000256" key="10">
    <source>
        <dbReference type="PROSITE-ProRule" id="PRU01016"/>
    </source>
</evidence>
<dbReference type="GO" id="GO:0005634">
    <property type="term" value="C:nucleus"/>
    <property type="evidence" value="ECO:0007669"/>
    <property type="project" value="UniProtKB-SubCell"/>
</dbReference>
<keyword evidence="7" id="KW-0238">DNA-binding</keyword>
<dbReference type="Gene3D" id="3.90.120.10">
    <property type="entry name" value="DNA Methylase, subunit A, domain 2"/>
    <property type="match status" value="1"/>
</dbReference>
<dbReference type="GO" id="GO:0003682">
    <property type="term" value="F:chromatin binding"/>
    <property type="evidence" value="ECO:0007669"/>
    <property type="project" value="InterPro"/>
</dbReference>
<dbReference type="PROSITE" id="PS50013">
    <property type="entry name" value="CHROMO_2"/>
    <property type="match status" value="1"/>
</dbReference>
<dbReference type="SMART" id="SM00439">
    <property type="entry name" value="BAH"/>
    <property type="match status" value="1"/>
</dbReference>
<dbReference type="SUPFAM" id="SSF54160">
    <property type="entry name" value="Chromo domain-like"/>
    <property type="match status" value="1"/>
</dbReference>
<dbReference type="PROSITE" id="PS51038">
    <property type="entry name" value="BAH"/>
    <property type="match status" value="1"/>
</dbReference>
<dbReference type="OrthoDB" id="5376140at2759"/>
<gene>
    <name evidence="14" type="ORF">MERR_LOCUS49336</name>
</gene>
<dbReference type="Proteomes" id="UP000467841">
    <property type="component" value="Unassembled WGS sequence"/>
</dbReference>
<evidence type="ECO:0000256" key="2">
    <source>
        <dbReference type="ARBA" id="ARBA00011975"/>
    </source>
</evidence>
<keyword evidence="8" id="KW-0539">Nucleus</keyword>
<dbReference type="CDD" id="cd04716">
    <property type="entry name" value="BAH_plantDCM_I"/>
    <property type="match status" value="1"/>
</dbReference>
<dbReference type="InterPro" id="IPR018117">
    <property type="entry name" value="C5_DNA_meth_AS"/>
</dbReference>
<feature type="domain" description="Chromo" evidence="12">
    <location>
        <begin position="460"/>
        <end position="512"/>
    </location>
</feature>
<dbReference type="InterPro" id="IPR043151">
    <property type="entry name" value="BAH_sf"/>
</dbReference>
<keyword evidence="3 10" id="KW-0489">Methyltransferase</keyword>
<reference evidence="14" key="1">
    <citation type="submission" date="2020-01" db="EMBL/GenBank/DDBJ databases">
        <authorList>
            <person name="Mishra B."/>
        </authorList>
    </citation>
    <scope>NUCLEOTIDE SEQUENCE [LARGE SCALE GENOMIC DNA]</scope>
</reference>
<dbReference type="EMBL" id="CACVBM020001917">
    <property type="protein sequence ID" value="CAA7062100.1"/>
    <property type="molecule type" value="Genomic_DNA"/>
</dbReference>
<feature type="compositionally biased region" description="Basic residues" evidence="11">
    <location>
        <begin position="50"/>
        <end position="68"/>
    </location>
</feature>
<feature type="region of interest" description="Disordered" evidence="11">
    <location>
        <begin position="1"/>
        <end position="22"/>
    </location>
</feature>
<dbReference type="InterPro" id="IPR029063">
    <property type="entry name" value="SAM-dependent_MTases_sf"/>
</dbReference>
<name>A0A6D2LBI6_9BRAS</name>
<proteinExistence type="inferred from homology"/>
<evidence type="ECO:0000256" key="7">
    <source>
        <dbReference type="ARBA" id="ARBA00023125"/>
    </source>
</evidence>
<dbReference type="PRINTS" id="PR00105">
    <property type="entry name" value="C5METTRFRASE"/>
</dbReference>
<dbReference type="InterPro" id="IPR001525">
    <property type="entry name" value="C5_MeTfrase"/>
</dbReference>
<organism evidence="14 15">
    <name type="scientific">Microthlaspi erraticum</name>
    <dbReference type="NCBI Taxonomy" id="1685480"/>
    <lineage>
        <taxon>Eukaryota</taxon>
        <taxon>Viridiplantae</taxon>
        <taxon>Streptophyta</taxon>
        <taxon>Embryophyta</taxon>
        <taxon>Tracheophyta</taxon>
        <taxon>Spermatophyta</taxon>
        <taxon>Magnoliopsida</taxon>
        <taxon>eudicotyledons</taxon>
        <taxon>Gunneridae</taxon>
        <taxon>Pentapetalae</taxon>
        <taxon>rosids</taxon>
        <taxon>malvids</taxon>
        <taxon>Brassicales</taxon>
        <taxon>Brassicaceae</taxon>
        <taxon>Coluteocarpeae</taxon>
        <taxon>Microthlaspi</taxon>
    </lineage>
</organism>
<evidence type="ECO:0000256" key="6">
    <source>
        <dbReference type="ARBA" id="ARBA00022853"/>
    </source>
</evidence>
<dbReference type="Pfam" id="PF00145">
    <property type="entry name" value="DNA_methylase"/>
    <property type="match status" value="1"/>
</dbReference>
<dbReference type="InterPro" id="IPR000953">
    <property type="entry name" value="Chromo/chromo_shadow_dom"/>
</dbReference>
<keyword evidence="6" id="KW-0156">Chromatin regulator</keyword>
<dbReference type="SMART" id="SM00298">
    <property type="entry name" value="CHROMO"/>
    <property type="match status" value="1"/>
</dbReference>
<feature type="domain" description="BAH" evidence="13">
    <location>
        <begin position="197"/>
        <end position="316"/>
    </location>
</feature>
<dbReference type="AlphaFoldDB" id="A0A6D2LBI6"/>
<dbReference type="Gene3D" id="2.30.30.490">
    <property type="match status" value="1"/>
</dbReference>
<dbReference type="InterPro" id="IPR001025">
    <property type="entry name" value="BAH_dom"/>
</dbReference>